<proteinExistence type="predicted"/>
<feature type="region of interest" description="Disordered" evidence="1">
    <location>
        <begin position="494"/>
        <end position="516"/>
    </location>
</feature>
<evidence type="ECO:0000259" key="2">
    <source>
        <dbReference type="Pfam" id="PF23275"/>
    </source>
</evidence>
<sequence>MANFDISFLARTTSASATAIRARAEDLDTLQARLLGRADDLDADFNDTATQFTDLLAWNIRDQSAEELQLWRNAGTSIVYASSMIEMWAQHVESFKEERSAQMTEWWEFLRAKRGEIPDKYQGQTITAAYPEREGIGLLGDANKCRSIYEEVASKAEVLEGRERTNYQKFEDHADEIAEKLRQGPTKENVQALIDAGVNSWAFYNIDPNHYTMLVDGRELTEENAEEWAEELGTYWSGDKPLDDRYHELMLMMGMITANATQAQQGGTGYREEEMDFLRAFYERLEEENPNGNGVLGLPTEMEGDHLTAEEREHALGVLGDGILALSDNRLGGGYYDLPASVREAAEGPALQSPNSTDLYMIHEWADDAGALADLLRHTNPDLEGGYGFSSTLTISMGLYAGGSEGNFDVWLSQEDAGTLLDNSTRNNDANHAILTGDFVHPNFKDENGDFIPHSPHETAEEMLDHALASLFTFDWDDGGESVRGLTDWIAEDAAAPEDRIPPDESSEVRSELTPEEQRSAEALAALVERMEDEDFRESMFSTGHEVTGDDDVTWRNVAAGHLNPEVADSWSDIFVSYMDVFANTEGLGETNDETDYGTRWDDEQNRLYLSPDGRRHFVELIMGDAEAAQSTYSEVVLHGAETMGGFSLGDGNRDHSGANSYGSLLGLVDVALENESARRAIDNTEAVNHANKIRNGVVDTIGGLAGDRNAPGIVVEVAKFLAKEALEISDNPPSGNTIETAGDWMPAEDMQHLAISALAANDPEVMDALAGLHPGVVMGDGEDRYIPLDPYEWEINEESLDSVRANLYDYVDERPWVDGEGSTKSAVDNFLGTLGMAWGKW</sequence>
<reference evidence="3 4" key="1">
    <citation type="submission" date="2024-06" db="EMBL/GenBank/DDBJ databases">
        <authorList>
            <person name="Bataeva Y.V."/>
            <person name="Grigorian L.N."/>
            <person name="Solomentsev V.I."/>
        </authorList>
    </citation>
    <scope>NUCLEOTIDE SEQUENCE [LARGE SCALE GENOMIC DNA]</scope>
    <source>
        <strain evidence="4">SCPM-O-B-12605 (RCAM04882)</strain>
    </source>
</reference>
<evidence type="ECO:0000313" key="3">
    <source>
        <dbReference type="EMBL" id="MES0835716.1"/>
    </source>
</evidence>
<accession>A0ABV1ZYC0</accession>
<dbReference type="InterPro" id="IPR057037">
    <property type="entry name" value="TPR_rep_actino"/>
</dbReference>
<dbReference type="Pfam" id="PF23275">
    <property type="entry name" value="TPR_23"/>
    <property type="match status" value="1"/>
</dbReference>
<comment type="caution">
    <text evidence="3">The sequence shown here is derived from an EMBL/GenBank/DDBJ whole genome shotgun (WGS) entry which is preliminary data.</text>
</comment>
<evidence type="ECO:0000313" key="4">
    <source>
        <dbReference type="Proteomes" id="UP001432401"/>
    </source>
</evidence>
<keyword evidence="4" id="KW-1185">Reference proteome</keyword>
<evidence type="ECO:0000256" key="1">
    <source>
        <dbReference type="SAM" id="MobiDB-lite"/>
    </source>
</evidence>
<dbReference type="EMBL" id="JBEQNB010000009">
    <property type="protein sequence ID" value="MES0835716.1"/>
    <property type="molecule type" value="Genomic_DNA"/>
</dbReference>
<feature type="domain" description="TPR repeat" evidence="2">
    <location>
        <begin position="265"/>
        <end position="489"/>
    </location>
</feature>
<dbReference type="RefSeq" id="WP_352984640.1">
    <property type="nucleotide sequence ID" value="NZ_JBEQNA010000011.1"/>
</dbReference>
<name>A0ABV1ZYC0_9ACTN</name>
<protein>
    <recommendedName>
        <fullName evidence="2">TPR repeat domain-containing protein</fullName>
    </recommendedName>
</protein>
<feature type="compositionally biased region" description="Basic and acidic residues" evidence="1">
    <location>
        <begin position="497"/>
        <end position="516"/>
    </location>
</feature>
<organism evidence="3 4">
    <name type="scientific">Nocardiopsis tropica</name>
    <dbReference type="NCBI Taxonomy" id="109330"/>
    <lineage>
        <taxon>Bacteria</taxon>
        <taxon>Bacillati</taxon>
        <taxon>Actinomycetota</taxon>
        <taxon>Actinomycetes</taxon>
        <taxon>Streptosporangiales</taxon>
        <taxon>Nocardiopsidaceae</taxon>
        <taxon>Nocardiopsis</taxon>
    </lineage>
</organism>
<dbReference type="Proteomes" id="UP001432401">
    <property type="component" value="Unassembled WGS sequence"/>
</dbReference>
<gene>
    <name evidence="3" type="ORF">ABUK86_18205</name>
</gene>